<evidence type="ECO:0000256" key="1">
    <source>
        <dbReference type="ARBA" id="ARBA00004613"/>
    </source>
</evidence>
<dbReference type="PANTHER" id="PTHR20914:SF9">
    <property type="entry name" value="COILED, ISOFORM A"/>
    <property type="match status" value="1"/>
</dbReference>
<feature type="domain" description="UPAR/Ly6" evidence="3">
    <location>
        <begin position="61"/>
        <end position="132"/>
    </location>
</feature>
<accession>A0A8C6WHN2</accession>
<name>A0A8C6WHN2_9GOBI</name>
<reference evidence="4" key="1">
    <citation type="submission" date="2025-08" db="UniProtKB">
        <authorList>
            <consortium name="Ensembl"/>
        </authorList>
    </citation>
    <scope>IDENTIFICATION</scope>
</reference>
<evidence type="ECO:0000313" key="5">
    <source>
        <dbReference type="Proteomes" id="UP000694523"/>
    </source>
</evidence>
<evidence type="ECO:0000259" key="3">
    <source>
        <dbReference type="Pfam" id="PF00021"/>
    </source>
</evidence>
<reference evidence="4" key="2">
    <citation type="submission" date="2025-09" db="UniProtKB">
        <authorList>
            <consortium name="Ensembl"/>
        </authorList>
    </citation>
    <scope>IDENTIFICATION</scope>
</reference>
<dbReference type="Proteomes" id="UP000694523">
    <property type="component" value="Unplaced"/>
</dbReference>
<dbReference type="SUPFAM" id="SSF57302">
    <property type="entry name" value="Snake toxin-like"/>
    <property type="match status" value="1"/>
</dbReference>
<proteinExistence type="predicted"/>
<organism evidence="4 5">
    <name type="scientific">Neogobius melanostomus</name>
    <name type="common">round goby</name>
    <dbReference type="NCBI Taxonomy" id="47308"/>
    <lineage>
        <taxon>Eukaryota</taxon>
        <taxon>Metazoa</taxon>
        <taxon>Chordata</taxon>
        <taxon>Craniata</taxon>
        <taxon>Vertebrata</taxon>
        <taxon>Euteleostomi</taxon>
        <taxon>Actinopterygii</taxon>
        <taxon>Neopterygii</taxon>
        <taxon>Teleostei</taxon>
        <taxon>Neoteleostei</taxon>
        <taxon>Acanthomorphata</taxon>
        <taxon>Gobiaria</taxon>
        <taxon>Gobiiformes</taxon>
        <taxon>Gobioidei</taxon>
        <taxon>Gobiidae</taxon>
        <taxon>Benthophilinae</taxon>
        <taxon>Neogobiini</taxon>
        <taxon>Neogobius</taxon>
    </lineage>
</organism>
<dbReference type="AlphaFoldDB" id="A0A8C6WHN2"/>
<dbReference type="InterPro" id="IPR045860">
    <property type="entry name" value="Snake_toxin-like_sf"/>
</dbReference>
<dbReference type="Gene3D" id="2.10.60.10">
    <property type="entry name" value="CD59"/>
    <property type="match status" value="1"/>
</dbReference>
<keyword evidence="2" id="KW-0964">Secreted</keyword>
<dbReference type="Pfam" id="PF00021">
    <property type="entry name" value="UPAR_LY6"/>
    <property type="match status" value="1"/>
</dbReference>
<dbReference type="GO" id="GO:0005576">
    <property type="term" value="C:extracellular region"/>
    <property type="evidence" value="ECO:0007669"/>
    <property type="project" value="UniProtKB-SubCell"/>
</dbReference>
<dbReference type="InterPro" id="IPR016054">
    <property type="entry name" value="LY6_UPA_recep-like"/>
</dbReference>
<evidence type="ECO:0000256" key="2">
    <source>
        <dbReference type="ARBA" id="ARBA00022525"/>
    </source>
</evidence>
<dbReference type="PANTHER" id="PTHR20914">
    <property type="entry name" value="LY6/PLAUR DOMAIN-CONTAINING PROTEIN 8"/>
    <property type="match status" value="1"/>
</dbReference>
<dbReference type="Ensembl" id="ENSNMLT00000009117.1">
    <property type="protein sequence ID" value="ENSNMLP00000008018.1"/>
    <property type="gene ID" value="ENSNMLG00000005697.1"/>
</dbReference>
<keyword evidence="5" id="KW-1185">Reference proteome</keyword>
<comment type="subcellular location">
    <subcellularLocation>
        <location evidence="1">Secreted</location>
    </subcellularLocation>
</comment>
<protein>
    <recommendedName>
        <fullName evidence="3">UPAR/Ly6 domain-containing protein</fullName>
    </recommendedName>
</protein>
<evidence type="ECO:0000313" key="4">
    <source>
        <dbReference type="Ensembl" id="ENSNMLP00000008018.1"/>
    </source>
</evidence>
<sequence>MFCRKLKGCRYLVQVMYAISGMHQRFDKYWNWQDSLMTECCSSNLCNKNNAPEPPEAKPNGKKCHCCNESGDCSGTLNCEGDEDHCVKGSVKLKENTATVKGCITRSVCSSGNASIPGLGAISCCEGNYCNGADGAGVSLLLLATMLISNLFFSN</sequence>
<dbReference type="InterPro" id="IPR050918">
    <property type="entry name" value="CNF-like_PLA2_Inhibitor"/>
</dbReference>